<keyword evidence="2" id="KW-1185">Reference proteome</keyword>
<dbReference type="EMBL" id="CM018206">
    <property type="protein sequence ID" value="KAB2085244.1"/>
    <property type="molecule type" value="Genomic_DNA"/>
</dbReference>
<sequence>MEFQTIQDRHKFISDFLQMYSNLTWYLKVPYFCKKLRENIMLYAEFLYCIHPSVTIFHCINPYTIAPPN</sequence>
<name>A0A5J5W0H2_GOSBA</name>
<protein>
    <submittedName>
        <fullName evidence="1">Uncharacterized protein</fullName>
    </submittedName>
</protein>
<evidence type="ECO:0000313" key="1">
    <source>
        <dbReference type="EMBL" id="KAB2085244.1"/>
    </source>
</evidence>
<evidence type="ECO:0000313" key="2">
    <source>
        <dbReference type="Proteomes" id="UP000327439"/>
    </source>
</evidence>
<dbReference type="Proteomes" id="UP000327439">
    <property type="component" value="Chromosome A05"/>
</dbReference>
<gene>
    <name evidence="1" type="ORF">ES319_A05G388700v1</name>
</gene>
<dbReference type="AlphaFoldDB" id="A0A5J5W0H2"/>
<reference evidence="2" key="1">
    <citation type="journal article" date="2020" name="Nat. Genet.">
        <title>Genomic diversifications of five Gossypium allopolyploid species and their impact on cotton improvement.</title>
        <authorList>
            <person name="Chen Z.J."/>
            <person name="Sreedasyam A."/>
            <person name="Ando A."/>
            <person name="Song Q."/>
            <person name="De Santiago L.M."/>
            <person name="Hulse-Kemp A.M."/>
            <person name="Ding M."/>
            <person name="Ye W."/>
            <person name="Kirkbride R.C."/>
            <person name="Jenkins J."/>
            <person name="Plott C."/>
            <person name="Lovell J."/>
            <person name="Lin Y.M."/>
            <person name="Vaughn R."/>
            <person name="Liu B."/>
            <person name="Simpson S."/>
            <person name="Scheffler B.E."/>
            <person name="Wen L."/>
            <person name="Saski C.A."/>
            <person name="Grover C.E."/>
            <person name="Hu G."/>
            <person name="Conover J.L."/>
            <person name="Carlson J.W."/>
            <person name="Shu S."/>
            <person name="Boston L.B."/>
            <person name="Williams M."/>
            <person name="Peterson D.G."/>
            <person name="McGee K."/>
            <person name="Jones D.C."/>
            <person name="Wendel J.F."/>
            <person name="Stelly D.M."/>
            <person name="Grimwood J."/>
            <person name="Schmutz J."/>
        </authorList>
    </citation>
    <scope>NUCLEOTIDE SEQUENCE [LARGE SCALE GENOMIC DNA]</scope>
    <source>
        <strain evidence="2">cv. 3-79</strain>
    </source>
</reference>
<proteinExistence type="predicted"/>
<accession>A0A5J5W0H2</accession>
<organism evidence="1 2">
    <name type="scientific">Gossypium barbadense</name>
    <name type="common">Sea Island cotton</name>
    <name type="synonym">Hibiscus barbadensis</name>
    <dbReference type="NCBI Taxonomy" id="3634"/>
    <lineage>
        <taxon>Eukaryota</taxon>
        <taxon>Viridiplantae</taxon>
        <taxon>Streptophyta</taxon>
        <taxon>Embryophyta</taxon>
        <taxon>Tracheophyta</taxon>
        <taxon>Spermatophyta</taxon>
        <taxon>Magnoliopsida</taxon>
        <taxon>eudicotyledons</taxon>
        <taxon>Gunneridae</taxon>
        <taxon>Pentapetalae</taxon>
        <taxon>rosids</taxon>
        <taxon>malvids</taxon>
        <taxon>Malvales</taxon>
        <taxon>Malvaceae</taxon>
        <taxon>Malvoideae</taxon>
        <taxon>Gossypium</taxon>
    </lineage>
</organism>